<sequence>MRRALLRTTTFCATRSRAAPSHGFSTSRPVALQRSSPSLRKPNPHINPNINTNKKKYEIFKGMIYSQFNAVLASMGEWSEDNLQYRNFGVTTEHARSSEIQLFREAIQRSIDMANSGATLRKQNPLFWSLRNAFIRGDVKGLTQELKYSFQSFMLREKLAKTSPRQKKLADLRYPMEWYPATRAMQRTIHLHVGPTNSGKTYRALKALENAKTGIYGGPLRLLAHEIYTRFTDKGKPCAMITGEEQRIPEGEDNFFISCTVEMTPLNRMVDVAVLDEIQMIGDKERGWAWTQALLGVMAKEVHLCGEERVVGLIKSICASIGEKCIVHRYQRLSPLAVMKESLDNDLTKLEKGDAVVAFTRVHLHGLKRAIEDATGRRCAIVYGSLPPETRAQQANLFNDPDNDYDFLVASDAIGMGLNLEIKRVIFETSSKHDGTQFRTLNTSEIKQIGGRAGRYKSARQAATDAASPEATAPAVPERKIGYVTTLDHGDLAPITAAFQKEIEPLEVACIHPPAFITEQFAEYFPPDTPLSFIMLRLREQAPISERFNVHVPESALEVADAIQEFPMTIQERLTVLNAPASMRLPGMRQIIREIGRAISVRRDGALYDMKSINLELLDASPEDFLGQGRKYLLAIEGLHQAITLYLWVSYRFPSIFVSQTLAFHIKDFVEEKIAHYLATNTVFRADAHQQLRERQREQLKLKAEVQNELDEGMAGEDEADEADEAEVDEAEADEDVAKWDIPVEEEPLVAEPSELEKVAEKPVTEEPAETFKPENINPEEKPNEPVAGNQSG</sequence>
<dbReference type="PANTHER" id="PTHR12131">
    <property type="entry name" value="ATP-DEPENDENT RNA AND DNA HELICASE"/>
    <property type="match status" value="1"/>
</dbReference>
<dbReference type="CDD" id="cd17913">
    <property type="entry name" value="DEXQc_Suv3"/>
    <property type="match status" value="1"/>
</dbReference>
<keyword evidence="7 14" id="KW-0347">Helicase</keyword>
<feature type="region of interest" description="Disordered" evidence="12">
    <location>
        <begin position="709"/>
        <end position="793"/>
    </location>
</feature>
<keyword evidence="5" id="KW-0547">Nucleotide-binding</keyword>
<dbReference type="InterPro" id="IPR050699">
    <property type="entry name" value="RNA-DNA_Helicase"/>
</dbReference>
<dbReference type="EC" id="3.6.4.13" evidence="4"/>
<organism evidence="14 15">
    <name type="scientific">Colletotrichum plurivorum</name>
    <dbReference type="NCBI Taxonomy" id="2175906"/>
    <lineage>
        <taxon>Eukaryota</taxon>
        <taxon>Fungi</taxon>
        <taxon>Dikarya</taxon>
        <taxon>Ascomycota</taxon>
        <taxon>Pezizomycotina</taxon>
        <taxon>Sordariomycetes</taxon>
        <taxon>Hypocreomycetidae</taxon>
        <taxon>Glomerellales</taxon>
        <taxon>Glomerellaceae</taxon>
        <taxon>Colletotrichum</taxon>
        <taxon>Colletotrichum orchidearum species complex</taxon>
    </lineage>
</organism>
<comment type="subcellular location">
    <subcellularLocation>
        <location evidence="3">Mitochondrion</location>
    </subcellularLocation>
</comment>
<comment type="catalytic activity">
    <reaction evidence="11">
        <text>ATP + H2O = ADP + phosphate + H(+)</text>
        <dbReference type="Rhea" id="RHEA:13065"/>
        <dbReference type="ChEBI" id="CHEBI:15377"/>
        <dbReference type="ChEBI" id="CHEBI:15378"/>
        <dbReference type="ChEBI" id="CHEBI:30616"/>
        <dbReference type="ChEBI" id="CHEBI:43474"/>
        <dbReference type="ChEBI" id="CHEBI:456216"/>
        <dbReference type="EC" id="3.6.4.13"/>
    </reaction>
</comment>
<dbReference type="GO" id="GO:0000965">
    <property type="term" value="P:mitochondrial RNA 3'-end processing"/>
    <property type="evidence" value="ECO:0007669"/>
    <property type="project" value="TreeGrafter"/>
</dbReference>
<evidence type="ECO:0000313" key="14">
    <source>
        <dbReference type="EMBL" id="KAF6833455.1"/>
    </source>
</evidence>
<dbReference type="PROSITE" id="PS51194">
    <property type="entry name" value="HELICASE_CTER"/>
    <property type="match status" value="1"/>
</dbReference>
<evidence type="ECO:0000256" key="1">
    <source>
        <dbReference type="ARBA" id="ARBA00001936"/>
    </source>
</evidence>
<feature type="compositionally biased region" description="Basic and acidic residues" evidence="12">
    <location>
        <begin position="755"/>
        <end position="784"/>
    </location>
</feature>
<name>A0A8H6KLC1_9PEZI</name>
<accession>A0A8H6KLC1</accession>
<protein>
    <recommendedName>
        <fullName evidence="4">RNA helicase</fullName>
        <ecNumber evidence="4">3.6.4.13</ecNumber>
    </recommendedName>
</protein>
<proteinExistence type="predicted"/>
<evidence type="ECO:0000256" key="8">
    <source>
        <dbReference type="ARBA" id="ARBA00022840"/>
    </source>
</evidence>
<dbReference type="InterPro" id="IPR027417">
    <property type="entry name" value="P-loop_NTPase"/>
</dbReference>
<dbReference type="InterPro" id="IPR022192">
    <property type="entry name" value="SUV3_C"/>
</dbReference>
<evidence type="ECO:0000256" key="10">
    <source>
        <dbReference type="ARBA" id="ARBA00023128"/>
    </source>
</evidence>
<keyword evidence="6" id="KW-0378">Hydrolase</keyword>
<dbReference type="CDD" id="cd18805">
    <property type="entry name" value="SF2_C_suv3"/>
    <property type="match status" value="1"/>
</dbReference>
<dbReference type="Gene3D" id="3.40.50.300">
    <property type="entry name" value="P-loop containing nucleotide triphosphate hydrolases"/>
    <property type="match status" value="2"/>
</dbReference>
<keyword evidence="10" id="KW-0496">Mitochondrion</keyword>
<dbReference type="Pfam" id="PF12513">
    <property type="entry name" value="SUV3_C"/>
    <property type="match status" value="1"/>
</dbReference>
<dbReference type="GO" id="GO:0005524">
    <property type="term" value="F:ATP binding"/>
    <property type="evidence" value="ECO:0007669"/>
    <property type="project" value="UniProtKB-KW"/>
</dbReference>
<dbReference type="GO" id="GO:0003724">
    <property type="term" value="F:RNA helicase activity"/>
    <property type="evidence" value="ECO:0007669"/>
    <property type="project" value="UniProtKB-EC"/>
</dbReference>
<evidence type="ECO:0000256" key="9">
    <source>
        <dbReference type="ARBA" id="ARBA00022946"/>
    </source>
</evidence>
<feature type="region of interest" description="Disordered" evidence="12">
    <location>
        <begin position="17"/>
        <end position="50"/>
    </location>
</feature>
<dbReference type="AlphaFoldDB" id="A0A8H6KLC1"/>
<evidence type="ECO:0000256" key="5">
    <source>
        <dbReference type="ARBA" id="ARBA00022741"/>
    </source>
</evidence>
<dbReference type="PANTHER" id="PTHR12131:SF1">
    <property type="entry name" value="ATP-DEPENDENT RNA HELICASE SUPV3L1, MITOCHONDRIAL-RELATED"/>
    <property type="match status" value="1"/>
</dbReference>
<evidence type="ECO:0000256" key="4">
    <source>
        <dbReference type="ARBA" id="ARBA00012552"/>
    </source>
</evidence>
<keyword evidence="15" id="KW-1185">Reference proteome</keyword>
<comment type="cofactor">
    <cofactor evidence="2">
        <name>Mg(2+)</name>
        <dbReference type="ChEBI" id="CHEBI:18420"/>
    </cofactor>
</comment>
<dbReference type="Pfam" id="PF18147">
    <property type="entry name" value="Suv3_C_1"/>
    <property type="match status" value="1"/>
</dbReference>
<keyword evidence="8" id="KW-0067">ATP-binding</keyword>
<evidence type="ECO:0000256" key="7">
    <source>
        <dbReference type="ARBA" id="ARBA00022806"/>
    </source>
</evidence>
<feature type="domain" description="Helicase C-terminal" evidence="13">
    <location>
        <begin position="342"/>
        <end position="493"/>
    </location>
</feature>
<feature type="compositionally biased region" description="Acidic residues" evidence="12">
    <location>
        <begin position="709"/>
        <end position="735"/>
    </location>
</feature>
<dbReference type="SMART" id="SM00490">
    <property type="entry name" value="HELICc"/>
    <property type="match status" value="1"/>
</dbReference>
<dbReference type="SUPFAM" id="SSF52540">
    <property type="entry name" value="P-loop containing nucleoside triphosphate hydrolases"/>
    <property type="match status" value="1"/>
</dbReference>
<feature type="compositionally biased region" description="Polar residues" evidence="12">
    <location>
        <begin position="23"/>
        <end position="38"/>
    </location>
</feature>
<evidence type="ECO:0000256" key="3">
    <source>
        <dbReference type="ARBA" id="ARBA00004173"/>
    </source>
</evidence>
<gene>
    <name evidence="14" type="ORF">CPLU01_05493</name>
</gene>
<dbReference type="GO" id="GO:0016787">
    <property type="term" value="F:hydrolase activity"/>
    <property type="evidence" value="ECO:0007669"/>
    <property type="project" value="UniProtKB-KW"/>
</dbReference>
<dbReference type="EMBL" id="WIGO01000058">
    <property type="protein sequence ID" value="KAF6833455.1"/>
    <property type="molecule type" value="Genomic_DNA"/>
</dbReference>
<dbReference type="InterPro" id="IPR001650">
    <property type="entry name" value="Helicase_C-like"/>
</dbReference>
<dbReference type="Proteomes" id="UP000654918">
    <property type="component" value="Unassembled WGS sequence"/>
</dbReference>
<dbReference type="Pfam" id="PF22527">
    <property type="entry name" value="DEXQc_Suv3"/>
    <property type="match status" value="1"/>
</dbReference>
<evidence type="ECO:0000256" key="6">
    <source>
        <dbReference type="ARBA" id="ARBA00022801"/>
    </source>
</evidence>
<dbReference type="FunFam" id="3.40.50.300:FF:000957">
    <property type="entry name" value="ATP-dependent RNA helicase SUV3L, mitochondrial"/>
    <property type="match status" value="1"/>
</dbReference>
<dbReference type="Gene3D" id="1.20.58.1080">
    <property type="match status" value="1"/>
</dbReference>
<keyword evidence="9" id="KW-0809">Transit peptide</keyword>
<evidence type="ECO:0000256" key="2">
    <source>
        <dbReference type="ARBA" id="ARBA00001946"/>
    </source>
</evidence>
<dbReference type="FunFam" id="3.40.50.300:FF:000269">
    <property type="entry name" value="ATP-dependent RNA helicase SUPV3L1, mitochondrial"/>
    <property type="match status" value="1"/>
</dbReference>
<evidence type="ECO:0000259" key="13">
    <source>
        <dbReference type="PROSITE" id="PS51194"/>
    </source>
</evidence>
<comment type="cofactor">
    <cofactor evidence="1">
        <name>Mn(2+)</name>
        <dbReference type="ChEBI" id="CHEBI:29035"/>
    </cofactor>
</comment>
<dbReference type="Pfam" id="PF00271">
    <property type="entry name" value="Helicase_C"/>
    <property type="match status" value="1"/>
</dbReference>
<dbReference type="InterPro" id="IPR044774">
    <property type="entry name" value="Suv3_DEXQc"/>
</dbReference>
<evidence type="ECO:0000256" key="11">
    <source>
        <dbReference type="ARBA" id="ARBA00047984"/>
    </source>
</evidence>
<dbReference type="Gene3D" id="1.20.272.40">
    <property type="match status" value="1"/>
</dbReference>
<dbReference type="InterPro" id="IPR041082">
    <property type="entry name" value="Suv3_C_1"/>
</dbReference>
<comment type="caution">
    <text evidence="14">The sequence shown here is derived from an EMBL/GenBank/DDBJ whole genome shotgun (WGS) entry which is preliminary data.</text>
</comment>
<dbReference type="InterPro" id="IPR055206">
    <property type="entry name" value="DEXQc_SUV3"/>
</dbReference>
<evidence type="ECO:0000256" key="12">
    <source>
        <dbReference type="SAM" id="MobiDB-lite"/>
    </source>
</evidence>
<evidence type="ECO:0000313" key="15">
    <source>
        <dbReference type="Proteomes" id="UP000654918"/>
    </source>
</evidence>
<dbReference type="GO" id="GO:0045025">
    <property type="term" value="C:mitochondrial degradosome"/>
    <property type="evidence" value="ECO:0007669"/>
    <property type="project" value="TreeGrafter"/>
</dbReference>
<reference evidence="14" key="1">
    <citation type="journal article" date="2020" name="Phytopathology">
        <title>Genome Sequence Resources of Colletotrichum truncatum, C. plurivorum, C. musicola, and C. sojae: Four Species Pathogenic to Soybean (Glycine max).</title>
        <authorList>
            <person name="Rogerio F."/>
            <person name="Boufleur T.R."/>
            <person name="Ciampi-Guillardi M."/>
            <person name="Sukno S.A."/>
            <person name="Thon M.R."/>
            <person name="Massola Junior N.S."/>
            <person name="Baroncelli R."/>
        </authorList>
    </citation>
    <scope>NUCLEOTIDE SEQUENCE</scope>
    <source>
        <strain evidence="14">LFN00145</strain>
    </source>
</reference>